<dbReference type="Proteomes" id="UP000188532">
    <property type="component" value="Unassembled WGS sequence"/>
</dbReference>
<evidence type="ECO:0000256" key="1">
    <source>
        <dbReference type="SAM" id="SignalP"/>
    </source>
</evidence>
<accession>A0A1V3WCU4</accession>
<feature type="signal peptide" evidence="1">
    <location>
        <begin position="1"/>
        <end position="24"/>
    </location>
</feature>
<proteinExistence type="predicted"/>
<dbReference type="AlphaFoldDB" id="A0A1V3WCU4"/>
<evidence type="ECO:0000313" key="3">
    <source>
        <dbReference type="Proteomes" id="UP000188532"/>
    </source>
</evidence>
<comment type="caution">
    <text evidence="2">The sequence shown here is derived from an EMBL/GenBank/DDBJ whole genome shotgun (WGS) entry which is preliminary data.</text>
</comment>
<keyword evidence="1" id="KW-0732">Signal</keyword>
<organism evidence="2 3">
    <name type="scientific">Mycobacterium kansasii</name>
    <dbReference type="NCBI Taxonomy" id="1768"/>
    <lineage>
        <taxon>Bacteria</taxon>
        <taxon>Bacillati</taxon>
        <taxon>Actinomycetota</taxon>
        <taxon>Actinomycetes</taxon>
        <taxon>Mycobacteriales</taxon>
        <taxon>Mycobacteriaceae</taxon>
        <taxon>Mycobacterium</taxon>
    </lineage>
</organism>
<dbReference type="EMBL" id="MVBN01000012">
    <property type="protein sequence ID" value="OOK64789.1"/>
    <property type="molecule type" value="Genomic_DNA"/>
</dbReference>
<evidence type="ECO:0000313" key="2">
    <source>
        <dbReference type="EMBL" id="OOK64789.1"/>
    </source>
</evidence>
<sequence>MLLTLLRRKVITCLLPLSSCIPFAAPVAALLPTASSARGRQRQSGS</sequence>
<protein>
    <submittedName>
        <fullName evidence="2">Uncharacterized protein</fullName>
    </submittedName>
</protein>
<reference evidence="2 3" key="1">
    <citation type="submission" date="2017-02" db="EMBL/GenBank/DDBJ databases">
        <title>Complete genome sequences of Mycobacterium kansasii strains isolated from rhesus macaques.</title>
        <authorList>
            <person name="Panda A."/>
            <person name="Nagaraj S."/>
            <person name="Zhao X."/>
            <person name="Tettelin H."/>
            <person name="Detolla L.J."/>
        </authorList>
    </citation>
    <scope>NUCLEOTIDE SEQUENCE [LARGE SCALE GENOMIC DNA]</scope>
    <source>
        <strain evidence="2 3">11-3469</strain>
    </source>
</reference>
<feature type="chain" id="PRO_5012121277" evidence="1">
    <location>
        <begin position="25"/>
        <end position="46"/>
    </location>
</feature>
<gene>
    <name evidence="2" type="ORF">BZL29_8163</name>
</gene>
<name>A0A1V3WCU4_MYCKA</name>